<dbReference type="Proteomes" id="UP000567885">
    <property type="component" value="Unassembled WGS sequence"/>
</dbReference>
<gene>
    <name evidence="1" type="ORF">FHETE_5763</name>
</gene>
<name>A0A8H5T7H1_FUSHE</name>
<proteinExistence type="predicted"/>
<comment type="caution">
    <text evidence="1">The sequence shown here is derived from an EMBL/GenBank/DDBJ whole genome shotgun (WGS) entry which is preliminary data.</text>
</comment>
<keyword evidence="2" id="KW-1185">Reference proteome</keyword>
<dbReference type="EMBL" id="JAAGWQ010000103">
    <property type="protein sequence ID" value="KAF5667060.1"/>
    <property type="molecule type" value="Genomic_DNA"/>
</dbReference>
<accession>A0A8H5T7H1</accession>
<evidence type="ECO:0000313" key="2">
    <source>
        <dbReference type="Proteomes" id="UP000567885"/>
    </source>
</evidence>
<protein>
    <submittedName>
        <fullName evidence="1">Uncharacterized protein</fullName>
    </submittedName>
</protein>
<reference evidence="1 2" key="1">
    <citation type="submission" date="2020-05" db="EMBL/GenBank/DDBJ databases">
        <title>Identification and distribution of gene clusters putatively required for synthesis of sphingolipid metabolism inhibitors in phylogenetically diverse species of the filamentous fungus Fusarium.</title>
        <authorList>
            <person name="Kim H.-S."/>
            <person name="Busman M."/>
            <person name="Brown D.W."/>
            <person name="Divon H."/>
            <person name="Uhlig S."/>
            <person name="Proctor R.H."/>
        </authorList>
    </citation>
    <scope>NUCLEOTIDE SEQUENCE [LARGE SCALE GENOMIC DNA]</scope>
    <source>
        <strain evidence="1 2">NRRL 20693</strain>
    </source>
</reference>
<organism evidence="1 2">
    <name type="scientific">Fusarium heterosporum</name>
    <dbReference type="NCBI Taxonomy" id="42747"/>
    <lineage>
        <taxon>Eukaryota</taxon>
        <taxon>Fungi</taxon>
        <taxon>Dikarya</taxon>
        <taxon>Ascomycota</taxon>
        <taxon>Pezizomycotina</taxon>
        <taxon>Sordariomycetes</taxon>
        <taxon>Hypocreomycetidae</taxon>
        <taxon>Hypocreales</taxon>
        <taxon>Nectriaceae</taxon>
        <taxon>Fusarium</taxon>
        <taxon>Fusarium heterosporum species complex</taxon>
    </lineage>
</organism>
<sequence>MPRLSPSVRDGAISPIEPLTAAGPDLPIFVSPVIVLDVDVLNRFSTTSIPVKAESFEPPYCSPCHRISGIATSETSHRQVTNGIAELVELFSQAQEQGEEIMQYFSATADIVGSITSPDINDQLRIMNDKLGLCFLRVLEQDRRLREIERALKDIAGCLEHC</sequence>
<dbReference type="AlphaFoldDB" id="A0A8H5T7H1"/>
<evidence type="ECO:0000313" key="1">
    <source>
        <dbReference type="EMBL" id="KAF5667060.1"/>
    </source>
</evidence>